<dbReference type="Gene3D" id="2.40.50.140">
    <property type="entry name" value="Nucleic acid-binding proteins"/>
    <property type="match status" value="1"/>
</dbReference>
<organism evidence="1 2">
    <name type="scientific">Cuscuta campestris</name>
    <dbReference type="NCBI Taxonomy" id="132261"/>
    <lineage>
        <taxon>Eukaryota</taxon>
        <taxon>Viridiplantae</taxon>
        <taxon>Streptophyta</taxon>
        <taxon>Embryophyta</taxon>
        <taxon>Tracheophyta</taxon>
        <taxon>Spermatophyta</taxon>
        <taxon>Magnoliopsida</taxon>
        <taxon>eudicotyledons</taxon>
        <taxon>Gunneridae</taxon>
        <taxon>Pentapetalae</taxon>
        <taxon>asterids</taxon>
        <taxon>lamiids</taxon>
        <taxon>Solanales</taxon>
        <taxon>Convolvulaceae</taxon>
        <taxon>Cuscuteae</taxon>
        <taxon>Cuscuta</taxon>
        <taxon>Cuscuta subgen. Grammica</taxon>
        <taxon>Cuscuta sect. Cleistogrammica</taxon>
    </lineage>
</organism>
<evidence type="ECO:0000313" key="2">
    <source>
        <dbReference type="Proteomes" id="UP000595140"/>
    </source>
</evidence>
<sequence length="107" mass="11947">MWDKFASIQGIEIEKALESGTYPTILTKRILATSFQGLSLTTRHDSSIELNPTISLATSLEEWKCSNAITIRHALEKKQFEEPLSVFVSNKHIGPHQHNKSATQVLG</sequence>
<dbReference type="EMBL" id="OOIL02000559">
    <property type="protein sequence ID" value="VFQ66751.1"/>
    <property type="molecule type" value="Genomic_DNA"/>
</dbReference>
<protein>
    <submittedName>
        <fullName evidence="1">Uncharacterized protein</fullName>
    </submittedName>
</protein>
<evidence type="ECO:0000313" key="1">
    <source>
        <dbReference type="EMBL" id="VFQ66751.1"/>
    </source>
</evidence>
<dbReference type="AlphaFoldDB" id="A0A484KLB7"/>
<name>A0A484KLB7_9ASTE</name>
<dbReference type="OrthoDB" id="1302495at2759"/>
<gene>
    <name evidence="1" type="ORF">CCAM_LOCUS8527</name>
</gene>
<proteinExistence type="predicted"/>
<dbReference type="Proteomes" id="UP000595140">
    <property type="component" value="Unassembled WGS sequence"/>
</dbReference>
<accession>A0A484KLB7</accession>
<reference evidence="1 2" key="1">
    <citation type="submission" date="2018-04" db="EMBL/GenBank/DDBJ databases">
        <authorList>
            <person name="Vogel A."/>
        </authorList>
    </citation>
    <scope>NUCLEOTIDE SEQUENCE [LARGE SCALE GENOMIC DNA]</scope>
</reference>
<dbReference type="InterPro" id="IPR012340">
    <property type="entry name" value="NA-bd_OB-fold"/>
</dbReference>
<keyword evidence="2" id="KW-1185">Reference proteome</keyword>